<gene>
    <name evidence="2" type="ORF">EGT67_21990</name>
</gene>
<feature type="chain" id="PRO_5019443636" evidence="1">
    <location>
        <begin position="19"/>
        <end position="75"/>
    </location>
</feature>
<reference evidence="2 3" key="1">
    <citation type="submission" date="2018-11" db="EMBL/GenBank/DDBJ databases">
        <title>Rhodococcus spongicola sp. nov. and Rhodococcus xishaensis sp. nov. from marine sponges.</title>
        <authorList>
            <person name="Li L."/>
            <person name="Lin H.W."/>
        </authorList>
    </citation>
    <scope>NUCLEOTIDE SEQUENCE [LARGE SCALE GENOMIC DNA]</scope>
    <source>
        <strain evidence="2 3">CCTCC AB2014297</strain>
    </source>
</reference>
<protein>
    <submittedName>
        <fullName evidence="2">Uncharacterized protein</fullName>
    </submittedName>
</protein>
<evidence type="ECO:0000313" key="3">
    <source>
        <dbReference type="Proteomes" id="UP000286208"/>
    </source>
</evidence>
<organism evidence="2 3">
    <name type="scientific">Prescottella agglutinans</name>
    <dbReference type="NCBI Taxonomy" id="1644129"/>
    <lineage>
        <taxon>Bacteria</taxon>
        <taxon>Bacillati</taxon>
        <taxon>Actinomycetota</taxon>
        <taxon>Actinomycetes</taxon>
        <taxon>Mycobacteriales</taxon>
        <taxon>Nocardiaceae</taxon>
        <taxon>Prescottella</taxon>
    </lineage>
</organism>
<feature type="signal peptide" evidence="1">
    <location>
        <begin position="1"/>
        <end position="18"/>
    </location>
</feature>
<sequence length="75" mass="7205">MFVTAGILLVPAAGAASAATQAGVGSVYCGSGEQKSEDGLSCSTSNVNGELGSGSSILGFDLTTLASLFGSISQS</sequence>
<dbReference type="AlphaFoldDB" id="A0A438B8E6"/>
<keyword evidence="3" id="KW-1185">Reference proteome</keyword>
<accession>A0A438B8E6</accession>
<proteinExistence type="predicted"/>
<name>A0A438B8E6_9NOCA</name>
<dbReference type="Proteomes" id="UP000286208">
    <property type="component" value="Unassembled WGS sequence"/>
</dbReference>
<comment type="caution">
    <text evidence="2">The sequence shown here is derived from an EMBL/GenBank/DDBJ whole genome shotgun (WGS) entry which is preliminary data.</text>
</comment>
<keyword evidence="1" id="KW-0732">Signal</keyword>
<evidence type="ECO:0000256" key="1">
    <source>
        <dbReference type="SAM" id="SignalP"/>
    </source>
</evidence>
<dbReference type="EMBL" id="RKLP01000013">
    <property type="protein sequence ID" value="RVW07234.1"/>
    <property type="molecule type" value="Genomic_DNA"/>
</dbReference>
<evidence type="ECO:0000313" key="2">
    <source>
        <dbReference type="EMBL" id="RVW07234.1"/>
    </source>
</evidence>